<keyword evidence="1" id="KW-0472">Membrane</keyword>
<reference evidence="2 3" key="1">
    <citation type="submission" date="2018-07" db="EMBL/GenBank/DDBJ databases">
        <title>Genomic Encyclopedia of Type Strains, Phase III (KMG-III): the genomes of soil and plant-associated and newly described type strains.</title>
        <authorList>
            <person name="Whitman W."/>
        </authorList>
    </citation>
    <scope>NUCLEOTIDE SEQUENCE [LARGE SCALE GENOMIC DNA]</scope>
    <source>
        <strain evidence="2 3">CECT 7948</strain>
    </source>
</reference>
<evidence type="ECO:0000313" key="3">
    <source>
        <dbReference type="Proteomes" id="UP000256919"/>
    </source>
</evidence>
<proteinExistence type="predicted"/>
<protein>
    <submittedName>
        <fullName evidence="2">Uncharacterized protein</fullName>
    </submittedName>
</protein>
<keyword evidence="1" id="KW-1133">Transmembrane helix</keyword>
<evidence type="ECO:0000313" key="2">
    <source>
        <dbReference type="EMBL" id="REE06907.1"/>
    </source>
</evidence>
<dbReference type="EMBL" id="QREI01000037">
    <property type="protein sequence ID" value="REE06907.1"/>
    <property type="molecule type" value="Genomic_DNA"/>
</dbReference>
<comment type="caution">
    <text evidence="2">The sequence shown here is derived from an EMBL/GenBank/DDBJ whole genome shotgun (WGS) entry which is preliminary data.</text>
</comment>
<sequence length="119" mass="13810">MRRIIKKISIIISIIILIIIGLYHFRYGKSQKYFSEDGQYSFYSKRNIYDISLINAPGDGDTNGGTIYVFDEIEKKVIYQFESSWLRADMEASGFSSYNNGAFNCKSGHWFNLPRPIKE</sequence>
<feature type="transmembrane region" description="Helical" evidence="1">
    <location>
        <begin position="7"/>
        <end position="25"/>
    </location>
</feature>
<dbReference type="RefSeq" id="WP_147298386.1">
    <property type="nucleotide sequence ID" value="NZ_QREI01000037.1"/>
</dbReference>
<dbReference type="Proteomes" id="UP000256919">
    <property type="component" value="Unassembled WGS sequence"/>
</dbReference>
<keyword evidence="1" id="KW-0812">Transmembrane</keyword>
<evidence type="ECO:0000256" key="1">
    <source>
        <dbReference type="SAM" id="Phobius"/>
    </source>
</evidence>
<organism evidence="2 3">
    <name type="scientific">Winogradskyella pacifica</name>
    <dbReference type="NCBI Taxonomy" id="664642"/>
    <lineage>
        <taxon>Bacteria</taxon>
        <taxon>Pseudomonadati</taxon>
        <taxon>Bacteroidota</taxon>
        <taxon>Flavobacteriia</taxon>
        <taxon>Flavobacteriales</taxon>
        <taxon>Flavobacteriaceae</taxon>
        <taxon>Winogradskyella</taxon>
    </lineage>
</organism>
<keyword evidence="3" id="KW-1185">Reference proteome</keyword>
<dbReference type="OrthoDB" id="1445451at2"/>
<name>A0A3D9LKK5_9FLAO</name>
<gene>
    <name evidence="2" type="ORF">DFQ09_1372</name>
</gene>
<dbReference type="AlphaFoldDB" id="A0A3D9LKK5"/>
<accession>A0A3D9LKK5</accession>